<feature type="coiled-coil region" evidence="1">
    <location>
        <begin position="30"/>
        <end position="57"/>
    </location>
</feature>
<reference evidence="2" key="1">
    <citation type="journal article" date="2020" name="Stud. Mycol.">
        <title>101 Dothideomycetes genomes: a test case for predicting lifestyles and emergence of pathogens.</title>
        <authorList>
            <person name="Haridas S."/>
            <person name="Albert R."/>
            <person name="Binder M."/>
            <person name="Bloem J."/>
            <person name="Labutti K."/>
            <person name="Salamov A."/>
            <person name="Andreopoulos B."/>
            <person name="Baker S."/>
            <person name="Barry K."/>
            <person name="Bills G."/>
            <person name="Bluhm B."/>
            <person name="Cannon C."/>
            <person name="Castanera R."/>
            <person name="Culley D."/>
            <person name="Daum C."/>
            <person name="Ezra D."/>
            <person name="Gonzalez J."/>
            <person name="Henrissat B."/>
            <person name="Kuo A."/>
            <person name="Liang C."/>
            <person name="Lipzen A."/>
            <person name="Lutzoni F."/>
            <person name="Magnuson J."/>
            <person name="Mondo S."/>
            <person name="Nolan M."/>
            <person name="Ohm R."/>
            <person name="Pangilinan J."/>
            <person name="Park H.-J."/>
            <person name="Ramirez L."/>
            <person name="Alfaro M."/>
            <person name="Sun H."/>
            <person name="Tritt A."/>
            <person name="Yoshinaga Y."/>
            <person name="Zwiers L.-H."/>
            <person name="Turgeon B."/>
            <person name="Goodwin S."/>
            <person name="Spatafora J."/>
            <person name="Crous P."/>
            <person name="Grigoriev I."/>
        </authorList>
    </citation>
    <scope>NUCLEOTIDE SEQUENCE</scope>
    <source>
        <strain evidence="2">CBS 122368</strain>
    </source>
</reference>
<protein>
    <submittedName>
        <fullName evidence="2">Uncharacterized protein</fullName>
    </submittedName>
</protein>
<dbReference type="GeneID" id="54583041"/>
<evidence type="ECO:0000313" key="2">
    <source>
        <dbReference type="EMBL" id="KAF2245759.1"/>
    </source>
</evidence>
<evidence type="ECO:0000313" key="3">
    <source>
        <dbReference type="Proteomes" id="UP000800094"/>
    </source>
</evidence>
<keyword evidence="3" id="KW-1185">Reference proteome</keyword>
<accession>A0A6A6I6A3</accession>
<dbReference type="Proteomes" id="UP000800094">
    <property type="component" value="Unassembled WGS sequence"/>
</dbReference>
<keyword evidence="1" id="KW-0175">Coiled coil</keyword>
<dbReference type="EMBL" id="ML987200">
    <property type="protein sequence ID" value="KAF2245759.1"/>
    <property type="molecule type" value="Genomic_DNA"/>
</dbReference>
<dbReference type="RefSeq" id="XP_033680763.1">
    <property type="nucleotide sequence ID" value="XM_033829711.1"/>
</dbReference>
<evidence type="ECO:0000256" key="1">
    <source>
        <dbReference type="SAM" id="Coils"/>
    </source>
</evidence>
<proteinExistence type="predicted"/>
<name>A0A6A6I6A3_9PLEO</name>
<dbReference type="AlphaFoldDB" id="A0A6A6I6A3"/>
<sequence length="92" mass="10574">MRLPFFSVRLPPKRQITLSEQQFFILNSDLIIVEEALRKLNNEITSLRKDQELKNAALEDSVLRLNTAFQEMEGAIGELRRAMMGLHSESVS</sequence>
<organism evidence="2 3">
    <name type="scientific">Trematosphaeria pertusa</name>
    <dbReference type="NCBI Taxonomy" id="390896"/>
    <lineage>
        <taxon>Eukaryota</taxon>
        <taxon>Fungi</taxon>
        <taxon>Dikarya</taxon>
        <taxon>Ascomycota</taxon>
        <taxon>Pezizomycotina</taxon>
        <taxon>Dothideomycetes</taxon>
        <taxon>Pleosporomycetidae</taxon>
        <taxon>Pleosporales</taxon>
        <taxon>Massarineae</taxon>
        <taxon>Trematosphaeriaceae</taxon>
        <taxon>Trematosphaeria</taxon>
    </lineage>
</organism>
<gene>
    <name evidence="2" type="ORF">BU26DRAFT_522144</name>
</gene>